<evidence type="ECO:0000256" key="2">
    <source>
        <dbReference type="ARBA" id="ARBA00022908"/>
    </source>
</evidence>
<dbReference type="Gene3D" id="1.10.443.10">
    <property type="entry name" value="Intergrase catalytic core"/>
    <property type="match status" value="1"/>
</dbReference>
<dbReference type="PANTHER" id="PTHR30349:SF64">
    <property type="entry name" value="PROPHAGE INTEGRASE INTD-RELATED"/>
    <property type="match status" value="1"/>
</dbReference>
<dbReference type="InterPro" id="IPR044068">
    <property type="entry name" value="CB"/>
</dbReference>
<dbReference type="Gene3D" id="1.10.150.130">
    <property type="match status" value="1"/>
</dbReference>
<dbReference type="GO" id="GO:0015074">
    <property type="term" value="P:DNA integration"/>
    <property type="evidence" value="ECO:0007669"/>
    <property type="project" value="UniProtKB-KW"/>
</dbReference>
<accession>A0A1I1WHG5</accession>
<evidence type="ECO:0000313" key="11">
    <source>
        <dbReference type="Proteomes" id="UP000199690"/>
    </source>
</evidence>
<evidence type="ECO:0000256" key="5">
    <source>
        <dbReference type="PROSITE-ProRule" id="PRU01248"/>
    </source>
</evidence>
<organism evidence="9 12">
    <name type="scientific">Saccharopolyspora kobensis</name>
    <dbReference type="NCBI Taxonomy" id="146035"/>
    <lineage>
        <taxon>Bacteria</taxon>
        <taxon>Bacillati</taxon>
        <taxon>Actinomycetota</taxon>
        <taxon>Actinomycetes</taxon>
        <taxon>Pseudonocardiales</taxon>
        <taxon>Pseudonocardiaceae</taxon>
        <taxon>Saccharopolyspora</taxon>
    </lineage>
</organism>
<evidence type="ECO:0000256" key="3">
    <source>
        <dbReference type="ARBA" id="ARBA00023125"/>
    </source>
</evidence>
<name>A0A1H6E133_9PSEU</name>
<dbReference type="PROSITE" id="PS51898">
    <property type="entry name" value="TYR_RECOMBINASE"/>
    <property type="match status" value="1"/>
</dbReference>
<evidence type="ECO:0000313" key="12">
    <source>
        <dbReference type="Proteomes" id="UP000236729"/>
    </source>
</evidence>
<reference evidence="9" key="2">
    <citation type="submission" date="2016-10" db="EMBL/GenBank/DDBJ databases">
        <authorList>
            <person name="de Groot N.N."/>
        </authorList>
    </citation>
    <scope>NUCLEOTIDE SEQUENCE [LARGE SCALE GENOMIC DNA]</scope>
    <source>
        <strain evidence="9">ATCC 20501</strain>
    </source>
</reference>
<dbReference type="InterPro" id="IPR002104">
    <property type="entry name" value="Integrase_catalytic"/>
</dbReference>
<reference evidence="11 12" key="1">
    <citation type="submission" date="2016-10" db="EMBL/GenBank/DDBJ databases">
        <authorList>
            <person name="Varghese N."/>
            <person name="Submissions S."/>
        </authorList>
    </citation>
    <scope>NUCLEOTIDE SEQUENCE [LARGE SCALE GENOMIC DNA]</scope>
    <source>
        <strain evidence="12">ATCC 20501</strain>
        <strain evidence="10 11">CGMCC 4.3529</strain>
    </source>
</reference>
<dbReference type="Proteomes" id="UP000199690">
    <property type="component" value="Unassembled WGS sequence"/>
</dbReference>
<evidence type="ECO:0000256" key="1">
    <source>
        <dbReference type="ARBA" id="ARBA00008857"/>
    </source>
</evidence>
<proteinExistence type="inferred from homology"/>
<protein>
    <submittedName>
        <fullName evidence="9">Site-specific recombinase XerD</fullName>
    </submittedName>
</protein>
<gene>
    <name evidence="9" type="ORF">SAMN02982929_05332</name>
    <name evidence="10" type="ORF">SAMN05216506_107308</name>
</gene>
<evidence type="ECO:0000313" key="10">
    <source>
        <dbReference type="EMBL" id="SFD94429.1"/>
    </source>
</evidence>
<dbReference type="EMBL" id="FOME01000007">
    <property type="protein sequence ID" value="SFD94429.1"/>
    <property type="molecule type" value="Genomic_DNA"/>
</dbReference>
<feature type="domain" description="Tyr recombinase" evidence="7">
    <location>
        <begin position="170"/>
        <end position="361"/>
    </location>
</feature>
<dbReference type="Pfam" id="PF02899">
    <property type="entry name" value="Phage_int_SAM_1"/>
    <property type="match status" value="1"/>
</dbReference>
<evidence type="ECO:0000259" key="8">
    <source>
        <dbReference type="PROSITE" id="PS51900"/>
    </source>
</evidence>
<dbReference type="InterPro" id="IPR004107">
    <property type="entry name" value="Integrase_SAM-like_N"/>
</dbReference>
<dbReference type="InterPro" id="IPR050090">
    <property type="entry name" value="Tyrosine_recombinase_XerCD"/>
</dbReference>
<evidence type="ECO:0000259" key="7">
    <source>
        <dbReference type="PROSITE" id="PS51898"/>
    </source>
</evidence>
<comment type="similarity">
    <text evidence="1">Belongs to the 'phage' integrase family.</text>
</comment>
<accession>A0A1H6E133</accession>
<dbReference type="SMR" id="A0A1H6E133"/>
<evidence type="ECO:0000256" key="6">
    <source>
        <dbReference type="SAM" id="MobiDB-lite"/>
    </source>
</evidence>
<feature type="region of interest" description="Disordered" evidence="6">
    <location>
        <begin position="365"/>
        <end position="386"/>
    </location>
</feature>
<feature type="domain" description="Core-binding (CB)" evidence="8">
    <location>
        <begin position="69"/>
        <end position="149"/>
    </location>
</feature>
<dbReference type="PANTHER" id="PTHR30349">
    <property type="entry name" value="PHAGE INTEGRASE-RELATED"/>
    <property type="match status" value="1"/>
</dbReference>
<evidence type="ECO:0000256" key="4">
    <source>
        <dbReference type="ARBA" id="ARBA00023172"/>
    </source>
</evidence>
<dbReference type="Pfam" id="PF00589">
    <property type="entry name" value="Phage_integrase"/>
    <property type="match status" value="1"/>
</dbReference>
<keyword evidence="11" id="KW-1185">Reference proteome</keyword>
<dbReference type="SUPFAM" id="SSF56349">
    <property type="entry name" value="DNA breaking-rejoining enzymes"/>
    <property type="match status" value="1"/>
</dbReference>
<keyword evidence="4" id="KW-0233">DNA recombination</keyword>
<dbReference type="Proteomes" id="UP000236729">
    <property type="component" value="Unassembled WGS sequence"/>
</dbReference>
<dbReference type="InterPro" id="IPR010998">
    <property type="entry name" value="Integrase_recombinase_N"/>
</dbReference>
<dbReference type="AlphaFoldDB" id="A0A1H6E133"/>
<dbReference type="InterPro" id="IPR013762">
    <property type="entry name" value="Integrase-like_cat_sf"/>
</dbReference>
<dbReference type="CDD" id="cd00397">
    <property type="entry name" value="DNA_BRE_C"/>
    <property type="match status" value="1"/>
</dbReference>
<dbReference type="InterPro" id="IPR011010">
    <property type="entry name" value="DNA_brk_join_enz"/>
</dbReference>
<dbReference type="PROSITE" id="PS51900">
    <property type="entry name" value="CB"/>
    <property type="match status" value="1"/>
</dbReference>
<sequence>MGTCYLMKGRENAAKPYRAEWYDFFSKPGKRKIGGTKTFATLREGNRWWQDMERENAAYFRGETRVRSCKFGAFATAWADDLAYSENTNKSYRSNVRALIKHFGEETPVAAITAADVRAMKADLKRRGRSDGTIRVRLVVLNKLMQAAIVEGLRSDDPTQGVERPAEVRHRARIVTLDEILQVVEKLDERLRAPVLLAWYTGLRIGEVCGLHIENLNLDRARLQIVQIMFQDGTERVGAKNGRDDQWVGLAAQIVEVLREHLRKFPPLPSGHIFSYVGRDGSLKPLGQAYLRRHFRKACEAAGLSGRMPKFHELRHSCATYLAENEASAYAIKALLRHSRLDTSQRYIDELEVDQLLETLDRVHGAQSGEPAEPAELAESAELVAA</sequence>
<evidence type="ECO:0000313" key="9">
    <source>
        <dbReference type="EMBL" id="SEG90883.1"/>
    </source>
</evidence>
<keyword evidence="2" id="KW-0229">DNA integration</keyword>
<dbReference type="EMBL" id="FNVB01000008">
    <property type="protein sequence ID" value="SEG90883.1"/>
    <property type="molecule type" value="Genomic_DNA"/>
</dbReference>
<dbReference type="GO" id="GO:0003677">
    <property type="term" value="F:DNA binding"/>
    <property type="evidence" value="ECO:0007669"/>
    <property type="project" value="UniProtKB-UniRule"/>
</dbReference>
<dbReference type="GO" id="GO:0006310">
    <property type="term" value="P:DNA recombination"/>
    <property type="evidence" value="ECO:0007669"/>
    <property type="project" value="UniProtKB-KW"/>
</dbReference>
<keyword evidence="3 5" id="KW-0238">DNA-binding</keyword>
<feature type="compositionally biased region" description="Low complexity" evidence="6">
    <location>
        <begin position="370"/>
        <end position="386"/>
    </location>
</feature>